<feature type="transmembrane region" description="Helical" evidence="1">
    <location>
        <begin position="6"/>
        <end position="25"/>
    </location>
</feature>
<evidence type="ECO:0000256" key="1">
    <source>
        <dbReference type="SAM" id="Phobius"/>
    </source>
</evidence>
<organism evidence="2 3">
    <name type="scientific">Bizionia sediminis</name>
    <dbReference type="NCBI Taxonomy" id="1737064"/>
    <lineage>
        <taxon>Bacteria</taxon>
        <taxon>Pseudomonadati</taxon>
        <taxon>Bacteroidota</taxon>
        <taxon>Flavobacteriia</taxon>
        <taxon>Flavobacteriales</taxon>
        <taxon>Flavobacteriaceae</taxon>
        <taxon>Bizionia</taxon>
    </lineage>
</organism>
<comment type="caution">
    <text evidence="2">The sequence shown here is derived from an EMBL/GenBank/DDBJ whole genome shotgun (WGS) entry which is preliminary data.</text>
</comment>
<dbReference type="RefSeq" id="WP_376891727.1">
    <property type="nucleotide sequence ID" value="NZ_JBHULS010000001.1"/>
</dbReference>
<gene>
    <name evidence="2" type="ORF">ACFSQP_03240</name>
</gene>
<protein>
    <submittedName>
        <fullName evidence="2">Uncharacterized protein</fullName>
    </submittedName>
</protein>
<keyword evidence="1" id="KW-0812">Transmembrane</keyword>
<keyword evidence="1" id="KW-1133">Transmembrane helix</keyword>
<evidence type="ECO:0000313" key="2">
    <source>
        <dbReference type="EMBL" id="MFD2550824.1"/>
    </source>
</evidence>
<dbReference type="Proteomes" id="UP001597472">
    <property type="component" value="Unassembled WGS sequence"/>
</dbReference>
<evidence type="ECO:0000313" key="3">
    <source>
        <dbReference type="Proteomes" id="UP001597472"/>
    </source>
</evidence>
<keyword evidence="3" id="KW-1185">Reference proteome</keyword>
<sequence>MLLTITISLVILVGINFLLLTYSCNKISKHPSKIKKEAFSAQIQNRRKPVENPTELAPTGS</sequence>
<proteinExistence type="predicted"/>
<keyword evidence="1" id="KW-0472">Membrane</keyword>
<name>A0ABW5KR47_9FLAO</name>
<reference evidence="3" key="1">
    <citation type="journal article" date="2019" name="Int. J. Syst. Evol. Microbiol.">
        <title>The Global Catalogue of Microorganisms (GCM) 10K type strain sequencing project: providing services to taxonomists for standard genome sequencing and annotation.</title>
        <authorList>
            <consortium name="The Broad Institute Genomics Platform"/>
            <consortium name="The Broad Institute Genome Sequencing Center for Infectious Disease"/>
            <person name="Wu L."/>
            <person name="Ma J."/>
        </authorList>
    </citation>
    <scope>NUCLEOTIDE SEQUENCE [LARGE SCALE GENOMIC DNA]</scope>
    <source>
        <strain evidence="3">KCTC 42587</strain>
    </source>
</reference>
<dbReference type="EMBL" id="JBHULS010000001">
    <property type="protein sequence ID" value="MFD2550824.1"/>
    <property type="molecule type" value="Genomic_DNA"/>
</dbReference>
<accession>A0ABW5KR47</accession>